<name>A0ABW3HLU9_9BACL</name>
<dbReference type="EMBL" id="JBHTJZ010000005">
    <property type="protein sequence ID" value="MFD0958488.1"/>
    <property type="molecule type" value="Genomic_DNA"/>
</dbReference>
<evidence type="ECO:0000313" key="4">
    <source>
        <dbReference type="EMBL" id="MFD0958488.1"/>
    </source>
</evidence>
<dbReference type="PANTHER" id="PTHR45674">
    <property type="entry name" value="DNA LIGASE 1/3 FAMILY MEMBER"/>
    <property type="match status" value="1"/>
</dbReference>
<comment type="caution">
    <text evidence="4">The sequence shown here is derived from an EMBL/GenBank/DDBJ whole genome shotgun (WGS) entry which is preliminary data.</text>
</comment>
<dbReference type="InterPro" id="IPR012310">
    <property type="entry name" value="DNA_ligase_ATP-dep_cent"/>
</dbReference>
<dbReference type="RefSeq" id="WP_377562273.1">
    <property type="nucleotide sequence ID" value="NZ_JBHTJZ010000005.1"/>
</dbReference>
<feature type="domain" description="ATP-dependent DNA ligase family profile" evidence="3">
    <location>
        <begin position="103"/>
        <end position="195"/>
    </location>
</feature>
<dbReference type="PANTHER" id="PTHR45674:SF4">
    <property type="entry name" value="DNA LIGASE 1"/>
    <property type="match status" value="1"/>
</dbReference>
<evidence type="ECO:0000259" key="3">
    <source>
        <dbReference type="PROSITE" id="PS50160"/>
    </source>
</evidence>
<comment type="similarity">
    <text evidence="1">Belongs to the ATP-dependent DNA ligase family.</text>
</comment>
<dbReference type="Pfam" id="PF01068">
    <property type="entry name" value="DNA_ligase_A_M"/>
    <property type="match status" value="1"/>
</dbReference>
<accession>A0ABW3HLU9</accession>
<keyword evidence="2" id="KW-0436">Ligase</keyword>
<organism evidence="4 5">
    <name type="scientific">Paenibacillus chungangensis</name>
    <dbReference type="NCBI Taxonomy" id="696535"/>
    <lineage>
        <taxon>Bacteria</taxon>
        <taxon>Bacillati</taxon>
        <taxon>Bacillota</taxon>
        <taxon>Bacilli</taxon>
        <taxon>Bacillales</taxon>
        <taxon>Paenibacillaceae</taxon>
        <taxon>Paenibacillus</taxon>
    </lineage>
</organism>
<evidence type="ECO:0000256" key="2">
    <source>
        <dbReference type="ARBA" id="ARBA00022598"/>
    </source>
</evidence>
<gene>
    <name evidence="4" type="ORF">ACFQ2I_03720</name>
</gene>
<dbReference type="Gene3D" id="3.30.1490.70">
    <property type="match status" value="1"/>
</dbReference>
<sequence length="195" mass="22528">MFNNPMLPAISGEPFDDGRYLFEPMIDGQRLGLIVRSGRTRLLTRHGNEVSRQYPELLQVPLKESMDVVLDGEAAYIDPHTGQTSFDILQHRFRQTKLPGIREARREFPLTYFAFDILYCNGEDVRRYPLLERKAMLRAVMEDSPSILLLQGMKREGIAMYQMARRCSLEGVIGKKLDSPYRSGRSCEWIKIKVN</sequence>
<evidence type="ECO:0000256" key="1">
    <source>
        <dbReference type="ARBA" id="ARBA00007572"/>
    </source>
</evidence>
<dbReference type="InterPro" id="IPR050191">
    <property type="entry name" value="ATP-dep_DNA_ligase"/>
</dbReference>
<dbReference type="CDD" id="cd07906">
    <property type="entry name" value="Adenylation_DNA_ligase_LigD_LigC"/>
    <property type="match status" value="1"/>
</dbReference>
<proteinExistence type="inferred from homology"/>
<dbReference type="PROSITE" id="PS50160">
    <property type="entry name" value="DNA_LIGASE_A3"/>
    <property type="match status" value="1"/>
</dbReference>
<reference evidence="5" key="1">
    <citation type="journal article" date="2019" name="Int. J. Syst. Evol. Microbiol.">
        <title>The Global Catalogue of Microorganisms (GCM) 10K type strain sequencing project: providing services to taxonomists for standard genome sequencing and annotation.</title>
        <authorList>
            <consortium name="The Broad Institute Genomics Platform"/>
            <consortium name="The Broad Institute Genome Sequencing Center for Infectious Disease"/>
            <person name="Wu L."/>
            <person name="Ma J."/>
        </authorList>
    </citation>
    <scope>NUCLEOTIDE SEQUENCE [LARGE SCALE GENOMIC DNA]</scope>
    <source>
        <strain evidence="5">CCUG 59129</strain>
    </source>
</reference>
<dbReference type="SUPFAM" id="SSF56091">
    <property type="entry name" value="DNA ligase/mRNA capping enzyme, catalytic domain"/>
    <property type="match status" value="1"/>
</dbReference>
<evidence type="ECO:0000313" key="5">
    <source>
        <dbReference type="Proteomes" id="UP001596989"/>
    </source>
</evidence>
<dbReference type="Gene3D" id="3.30.470.30">
    <property type="entry name" value="DNA ligase/mRNA capping enzyme"/>
    <property type="match status" value="1"/>
</dbReference>
<keyword evidence="5" id="KW-1185">Reference proteome</keyword>
<dbReference type="Proteomes" id="UP001596989">
    <property type="component" value="Unassembled WGS sequence"/>
</dbReference>
<protein>
    <recommendedName>
        <fullName evidence="3">ATP-dependent DNA ligase family profile domain-containing protein</fullName>
    </recommendedName>
</protein>